<dbReference type="Pfam" id="PF00465">
    <property type="entry name" value="Fe-ADH"/>
    <property type="match status" value="1"/>
</dbReference>
<dbReference type="GO" id="GO:1990362">
    <property type="term" value="F:butanol dehydrogenase (NAD+) activity"/>
    <property type="evidence" value="ECO:0007669"/>
    <property type="project" value="InterPro"/>
</dbReference>
<dbReference type="GO" id="GO:0005829">
    <property type="term" value="C:cytosol"/>
    <property type="evidence" value="ECO:0007669"/>
    <property type="project" value="TreeGrafter"/>
</dbReference>
<accession>A0A212K8B5</accession>
<evidence type="ECO:0000256" key="1">
    <source>
        <dbReference type="ARBA" id="ARBA00023002"/>
    </source>
</evidence>
<dbReference type="InterPro" id="IPR056798">
    <property type="entry name" value="ADH_Fe_C"/>
</dbReference>
<dbReference type="CDD" id="cd08187">
    <property type="entry name" value="BDH"/>
    <property type="match status" value="1"/>
</dbReference>
<dbReference type="PANTHER" id="PTHR43633">
    <property type="entry name" value="ALCOHOL DEHYDROGENASE YQHD"/>
    <property type="match status" value="1"/>
</dbReference>
<dbReference type="Gene3D" id="1.20.1090.10">
    <property type="entry name" value="Dehydroquinate synthase-like - alpha domain"/>
    <property type="match status" value="1"/>
</dbReference>
<reference evidence="4" key="1">
    <citation type="submission" date="2016-04" db="EMBL/GenBank/DDBJ databases">
        <authorList>
            <person name="Evans L.H."/>
            <person name="Alamgir A."/>
            <person name="Owens N."/>
            <person name="Weber N.D."/>
            <person name="Virtaneva K."/>
            <person name="Barbian K."/>
            <person name="Babar A."/>
            <person name="Rosenke K."/>
        </authorList>
    </citation>
    <scope>NUCLEOTIDE SEQUENCE</scope>
    <source>
        <strain evidence="4">86</strain>
    </source>
</reference>
<proteinExistence type="predicted"/>
<dbReference type="AlphaFoldDB" id="A0A212K8B5"/>
<gene>
    <name evidence="4" type="ORF">KL86CLO1_12354</name>
</gene>
<protein>
    <submittedName>
        <fullName evidence="4">Iron-containing alcohol dehydrogenase</fullName>
    </submittedName>
</protein>
<dbReference type="InterPro" id="IPR044731">
    <property type="entry name" value="BDH-like"/>
</dbReference>
<name>A0A212K8B5_9FIRM</name>
<feature type="domain" description="Alcohol dehydrogenase iron-type/glycerol dehydrogenase GldA" evidence="2">
    <location>
        <begin position="9"/>
        <end position="178"/>
    </location>
</feature>
<dbReference type="GO" id="GO:1990002">
    <property type="term" value="F:methylglyoxal reductase (NADPH) (acetol producing) activity"/>
    <property type="evidence" value="ECO:0007669"/>
    <property type="project" value="TreeGrafter"/>
</dbReference>
<evidence type="ECO:0000259" key="2">
    <source>
        <dbReference type="Pfam" id="PF00465"/>
    </source>
</evidence>
<feature type="domain" description="Fe-containing alcohol dehydrogenase-like C-terminal" evidence="3">
    <location>
        <begin position="189"/>
        <end position="387"/>
    </location>
</feature>
<dbReference type="InterPro" id="IPR001670">
    <property type="entry name" value="ADH_Fe/GldA"/>
</dbReference>
<evidence type="ECO:0000313" key="4">
    <source>
        <dbReference type="EMBL" id="SBW07848.1"/>
    </source>
</evidence>
<keyword evidence="1" id="KW-0560">Oxidoreductase</keyword>
<sequence length="390" mass="43136">MHNFQFYSPTRFIFGKGEENRVGTYAKSCGATKALVLHYGTNQAFETTLMEQVFASLKEAGVEYVDFTGIKPNPTAERADEGKAVVLAEGIDFLIPVGGGSVIDTAKYIAVAAYHDGDTFDDFYLHKRPVERAMPVGCVATIIGTGSEGSFSSVVTRDGLKRSLNDDKIRPVFSILNPELSYTLPPFQTASGAVDIMAHAHERYFTLNPDNYLTDNLCEAVFRTVIKYLPLALKCPTDYNARAQLLWASVLAHNDSCGVGRVVDGTVHGIQSEIGGRYDTAHGAGVACVTPAWMKYVYKADMRRFQRYFNVVWGLEADPYDPESMILKGIEMQKEFYRSVGIPVHYAEIGVVKEDIPALVSTVRRGPEGKAGNFMKLDDEDLIKIYDLME</sequence>
<dbReference type="GO" id="GO:0046872">
    <property type="term" value="F:metal ion binding"/>
    <property type="evidence" value="ECO:0007669"/>
    <property type="project" value="InterPro"/>
</dbReference>
<dbReference type="Gene3D" id="3.40.50.1970">
    <property type="match status" value="1"/>
</dbReference>
<dbReference type="FunFam" id="3.40.50.1970:FF:000003">
    <property type="entry name" value="Alcohol dehydrogenase, iron-containing"/>
    <property type="match status" value="1"/>
</dbReference>
<dbReference type="EMBL" id="FLUN01000001">
    <property type="protein sequence ID" value="SBW07848.1"/>
    <property type="molecule type" value="Genomic_DNA"/>
</dbReference>
<dbReference type="Pfam" id="PF25137">
    <property type="entry name" value="ADH_Fe_C"/>
    <property type="match status" value="1"/>
</dbReference>
<dbReference type="PANTHER" id="PTHR43633:SF1">
    <property type="entry name" value="ALCOHOL DEHYDROGENASE YQHD"/>
    <property type="match status" value="1"/>
</dbReference>
<dbReference type="SUPFAM" id="SSF56796">
    <property type="entry name" value="Dehydroquinate synthase-like"/>
    <property type="match status" value="1"/>
</dbReference>
<organism evidence="4">
    <name type="scientific">uncultured Eubacteriales bacterium</name>
    <dbReference type="NCBI Taxonomy" id="172733"/>
    <lineage>
        <taxon>Bacteria</taxon>
        <taxon>Bacillati</taxon>
        <taxon>Bacillota</taxon>
        <taxon>Clostridia</taxon>
        <taxon>Eubacteriales</taxon>
        <taxon>environmental samples</taxon>
    </lineage>
</organism>
<dbReference type="GO" id="GO:0008106">
    <property type="term" value="F:alcohol dehydrogenase (NADP+) activity"/>
    <property type="evidence" value="ECO:0007669"/>
    <property type="project" value="TreeGrafter"/>
</dbReference>
<evidence type="ECO:0000259" key="3">
    <source>
        <dbReference type="Pfam" id="PF25137"/>
    </source>
</evidence>